<dbReference type="Proteomes" id="UP000219412">
    <property type="component" value="Unassembled WGS sequence"/>
</dbReference>
<organism evidence="1 2">
    <name type="scientific">Salinicoccus kekensis</name>
    <dbReference type="NCBI Taxonomy" id="714307"/>
    <lineage>
        <taxon>Bacteria</taxon>
        <taxon>Bacillati</taxon>
        <taxon>Bacillota</taxon>
        <taxon>Bacilli</taxon>
        <taxon>Bacillales</taxon>
        <taxon>Staphylococcaceae</taxon>
        <taxon>Salinicoccus</taxon>
    </lineage>
</organism>
<dbReference type="EMBL" id="OBQF01000001">
    <property type="protein sequence ID" value="SOC39395.1"/>
    <property type="molecule type" value="Genomic_DNA"/>
</dbReference>
<name>A0A285UBV3_9STAP</name>
<evidence type="ECO:0000313" key="1">
    <source>
        <dbReference type="EMBL" id="SOC39395.1"/>
    </source>
</evidence>
<sequence>MERSTHKSNLDRIIELAKDMKGNEKSNALVEMVNDADLHQYDLMREHGLAEFECSAAGGSWHFLSKAHLTDRGQLFIDIFSDEANHAGVKKLAKAQDERLNDLSLDDVMELGTAHLADKSET</sequence>
<gene>
    <name evidence="1" type="ORF">SAMN05878391_0865</name>
</gene>
<proteinExistence type="predicted"/>
<keyword evidence="2" id="KW-1185">Reference proteome</keyword>
<reference evidence="2" key="1">
    <citation type="submission" date="2017-08" db="EMBL/GenBank/DDBJ databases">
        <authorList>
            <person name="Varghese N."/>
            <person name="Submissions S."/>
        </authorList>
    </citation>
    <scope>NUCLEOTIDE SEQUENCE [LARGE SCALE GENOMIC DNA]</scope>
    <source>
        <strain evidence="2">DSM 23173</strain>
    </source>
</reference>
<dbReference type="RefSeq" id="WP_097039469.1">
    <property type="nucleotide sequence ID" value="NZ_OBQF01000001.1"/>
</dbReference>
<protein>
    <submittedName>
        <fullName evidence="1">Uncharacterized protein</fullName>
    </submittedName>
</protein>
<dbReference type="OrthoDB" id="9842383at2"/>
<accession>A0A285UBV3</accession>
<evidence type="ECO:0000313" key="2">
    <source>
        <dbReference type="Proteomes" id="UP000219412"/>
    </source>
</evidence>
<dbReference type="AlphaFoldDB" id="A0A285UBV3"/>